<dbReference type="Pfam" id="PF00633">
    <property type="entry name" value="HHH"/>
    <property type="match status" value="1"/>
</dbReference>
<dbReference type="Pfam" id="PF14815">
    <property type="entry name" value="NUDIX_4"/>
    <property type="match status" value="1"/>
</dbReference>
<dbReference type="InterPro" id="IPR011257">
    <property type="entry name" value="DNA_glycosylase"/>
</dbReference>
<organism evidence="16 17">
    <name type="scientific">Reichenbachiella agariperforans</name>
    <dbReference type="NCBI Taxonomy" id="156994"/>
    <lineage>
        <taxon>Bacteria</taxon>
        <taxon>Pseudomonadati</taxon>
        <taxon>Bacteroidota</taxon>
        <taxon>Cytophagia</taxon>
        <taxon>Cytophagales</taxon>
        <taxon>Reichenbachiellaceae</taxon>
        <taxon>Reichenbachiella</taxon>
    </lineage>
</organism>
<dbReference type="GO" id="GO:0051539">
    <property type="term" value="F:4 iron, 4 sulfur cluster binding"/>
    <property type="evidence" value="ECO:0007669"/>
    <property type="project" value="UniProtKB-UniRule"/>
</dbReference>
<dbReference type="CDD" id="cd00056">
    <property type="entry name" value="ENDO3c"/>
    <property type="match status" value="1"/>
</dbReference>
<evidence type="ECO:0000313" key="17">
    <source>
        <dbReference type="Proteomes" id="UP000184474"/>
    </source>
</evidence>
<keyword evidence="10 14" id="KW-0408">Iron</keyword>
<feature type="domain" description="HhH-GPD" evidence="15">
    <location>
        <begin position="45"/>
        <end position="196"/>
    </location>
</feature>
<dbReference type="STRING" id="156994.SAMN04488028_102342"/>
<keyword evidence="8 14" id="KW-0227">DNA damage</keyword>
<reference evidence="17" key="1">
    <citation type="submission" date="2016-11" db="EMBL/GenBank/DDBJ databases">
        <authorList>
            <person name="Varghese N."/>
            <person name="Submissions S."/>
        </authorList>
    </citation>
    <scope>NUCLEOTIDE SEQUENCE [LARGE SCALE GENOMIC DNA]</scope>
    <source>
        <strain evidence="17">DSM 26134</strain>
    </source>
</reference>
<comment type="catalytic activity">
    <reaction evidence="1 14">
        <text>Hydrolyzes free adenine bases from 7,8-dihydro-8-oxoguanine:adenine mismatched double-stranded DNA, leaving an apurinic site.</text>
        <dbReference type="EC" id="3.2.2.31"/>
    </reaction>
</comment>
<gene>
    <name evidence="16" type="ORF">SAMN04488028_102342</name>
</gene>
<sequence>MKPKTDRKRQDKLSRRLLDWYRLNHRDLPWRQTKNPYTVWMSEIILQQTRVAQGTSYYLNFSQTYETVQDFATAPLDDILKMWQGLGYYSRARNMHKCAGHIVEKLEGEFPNTYDQLIKLTGIGKYTAGAIASICFDQAVPAIDGNAFRVYSRVFGIYEDITLSSTFKTFFELGSQIIPHDQPGDFNQAVMELGATICLPKNPQCNSCPLEAMCYAREKKEQTSLPVKTKKIKVKSRYLDYILLHQEGQVLVKQREKGDIWQGLFDFLLIESDMHSKSSIFELVEQNDWGTPSVLYSSAEYKHLLTHQKLHLYFHVLDIPKREDFKLICQNNKLKSLHISDLVNLAVPKPIEKFLEAELPNVLNFQSLKP</sequence>
<name>A0A1M6NP77_REIAG</name>
<dbReference type="Pfam" id="PF00730">
    <property type="entry name" value="HhH-GPD"/>
    <property type="match status" value="1"/>
</dbReference>
<protein>
    <recommendedName>
        <fullName evidence="5 14">Adenine DNA glycosylase</fullName>
        <ecNumber evidence="4 14">3.2.2.31</ecNumber>
    </recommendedName>
</protein>
<dbReference type="EMBL" id="FRAA01000002">
    <property type="protein sequence ID" value="SHJ97519.1"/>
    <property type="molecule type" value="Genomic_DNA"/>
</dbReference>
<dbReference type="PANTHER" id="PTHR42944">
    <property type="entry name" value="ADENINE DNA GLYCOSYLASE"/>
    <property type="match status" value="1"/>
</dbReference>
<evidence type="ECO:0000256" key="5">
    <source>
        <dbReference type="ARBA" id="ARBA00022023"/>
    </source>
</evidence>
<dbReference type="GO" id="GO:0034039">
    <property type="term" value="F:8-oxo-7,8-dihydroguanine DNA N-glycosylase activity"/>
    <property type="evidence" value="ECO:0007669"/>
    <property type="project" value="TreeGrafter"/>
</dbReference>
<evidence type="ECO:0000256" key="12">
    <source>
        <dbReference type="ARBA" id="ARBA00023204"/>
    </source>
</evidence>
<keyword evidence="13 14" id="KW-0326">Glycosidase</keyword>
<dbReference type="InterPro" id="IPR003265">
    <property type="entry name" value="HhH-GPD_domain"/>
</dbReference>
<evidence type="ECO:0000256" key="7">
    <source>
        <dbReference type="ARBA" id="ARBA00022723"/>
    </source>
</evidence>
<dbReference type="FunFam" id="1.10.340.30:FF:000002">
    <property type="entry name" value="Adenine DNA glycosylase"/>
    <property type="match status" value="1"/>
</dbReference>
<dbReference type="GO" id="GO:0035485">
    <property type="term" value="F:adenine/guanine mispair binding"/>
    <property type="evidence" value="ECO:0007669"/>
    <property type="project" value="TreeGrafter"/>
</dbReference>
<dbReference type="SUPFAM" id="SSF55811">
    <property type="entry name" value="Nudix"/>
    <property type="match status" value="1"/>
</dbReference>
<dbReference type="CDD" id="cd03431">
    <property type="entry name" value="NUDIX_DNA_Glycosylase_C-MutY"/>
    <property type="match status" value="1"/>
</dbReference>
<comment type="similarity">
    <text evidence="3 14">Belongs to the Nth/MutY family.</text>
</comment>
<evidence type="ECO:0000256" key="9">
    <source>
        <dbReference type="ARBA" id="ARBA00022801"/>
    </source>
</evidence>
<evidence type="ECO:0000256" key="10">
    <source>
        <dbReference type="ARBA" id="ARBA00023004"/>
    </source>
</evidence>
<evidence type="ECO:0000256" key="2">
    <source>
        <dbReference type="ARBA" id="ARBA00002933"/>
    </source>
</evidence>
<dbReference type="NCBIfam" id="TIGR01084">
    <property type="entry name" value="mutY"/>
    <property type="match status" value="1"/>
</dbReference>
<proteinExistence type="inferred from homology"/>
<evidence type="ECO:0000256" key="6">
    <source>
        <dbReference type="ARBA" id="ARBA00022485"/>
    </source>
</evidence>
<dbReference type="InterPro" id="IPR015797">
    <property type="entry name" value="NUDIX_hydrolase-like_dom_sf"/>
</dbReference>
<dbReference type="GO" id="GO:0032357">
    <property type="term" value="F:oxidized purine DNA binding"/>
    <property type="evidence" value="ECO:0007669"/>
    <property type="project" value="TreeGrafter"/>
</dbReference>
<evidence type="ECO:0000256" key="8">
    <source>
        <dbReference type="ARBA" id="ARBA00022763"/>
    </source>
</evidence>
<evidence type="ECO:0000256" key="14">
    <source>
        <dbReference type="RuleBase" id="RU365096"/>
    </source>
</evidence>
<keyword evidence="7" id="KW-0479">Metal-binding</keyword>
<comment type="function">
    <text evidence="2">Adenine glycosylase active on G-A mispairs. MutY also corrects error-prone DNA synthesis past GO lesions which are due to the oxidatively damaged form of guanine: 7,8-dihydro-8-oxoguanine (8-oxo-dGTP).</text>
</comment>
<evidence type="ECO:0000256" key="11">
    <source>
        <dbReference type="ARBA" id="ARBA00023014"/>
    </source>
</evidence>
<dbReference type="PANTHER" id="PTHR42944:SF1">
    <property type="entry name" value="ADENINE DNA GLYCOSYLASE"/>
    <property type="match status" value="1"/>
</dbReference>
<dbReference type="InterPro" id="IPR044298">
    <property type="entry name" value="MIG/MutY"/>
</dbReference>
<evidence type="ECO:0000256" key="4">
    <source>
        <dbReference type="ARBA" id="ARBA00012045"/>
    </source>
</evidence>
<evidence type="ECO:0000313" key="16">
    <source>
        <dbReference type="EMBL" id="SHJ97519.1"/>
    </source>
</evidence>
<dbReference type="InterPro" id="IPR029119">
    <property type="entry name" value="MutY_C"/>
</dbReference>
<accession>A0A1M6NP77</accession>
<keyword evidence="17" id="KW-1185">Reference proteome</keyword>
<dbReference type="GO" id="GO:0046872">
    <property type="term" value="F:metal ion binding"/>
    <property type="evidence" value="ECO:0007669"/>
    <property type="project" value="UniProtKB-UniRule"/>
</dbReference>
<dbReference type="AlphaFoldDB" id="A0A1M6NP77"/>
<dbReference type="EC" id="3.2.2.31" evidence="4 14"/>
<evidence type="ECO:0000256" key="1">
    <source>
        <dbReference type="ARBA" id="ARBA00000843"/>
    </source>
</evidence>
<dbReference type="RefSeq" id="WP_073121259.1">
    <property type="nucleotide sequence ID" value="NZ_FRAA01000002.1"/>
</dbReference>
<keyword evidence="12" id="KW-0234">DNA repair</keyword>
<dbReference type="InterPro" id="IPR023170">
    <property type="entry name" value="HhH_base_excis_C"/>
</dbReference>
<dbReference type="Gene3D" id="1.10.340.30">
    <property type="entry name" value="Hypothetical protein, domain 2"/>
    <property type="match status" value="1"/>
</dbReference>
<dbReference type="GO" id="GO:0000701">
    <property type="term" value="F:purine-specific mismatch base pair DNA N-glycosylase activity"/>
    <property type="evidence" value="ECO:0007669"/>
    <property type="project" value="UniProtKB-EC"/>
</dbReference>
<evidence type="ECO:0000256" key="13">
    <source>
        <dbReference type="ARBA" id="ARBA00023295"/>
    </source>
</evidence>
<dbReference type="Gene3D" id="1.10.1670.10">
    <property type="entry name" value="Helix-hairpin-Helix base-excision DNA repair enzymes (C-terminal)"/>
    <property type="match status" value="1"/>
</dbReference>
<evidence type="ECO:0000256" key="3">
    <source>
        <dbReference type="ARBA" id="ARBA00008343"/>
    </source>
</evidence>
<keyword evidence="11" id="KW-0411">Iron-sulfur</keyword>
<comment type="cofactor">
    <cofactor evidence="14">
        <name>[4Fe-4S] cluster</name>
        <dbReference type="ChEBI" id="CHEBI:49883"/>
    </cofactor>
    <text evidence="14">Binds 1 [4Fe-4S] cluster.</text>
</comment>
<dbReference type="Gene3D" id="3.90.79.10">
    <property type="entry name" value="Nucleoside Triphosphate Pyrophosphohydrolase"/>
    <property type="match status" value="1"/>
</dbReference>
<dbReference type="SUPFAM" id="SSF48150">
    <property type="entry name" value="DNA-glycosylase"/>
    <property type="match status" value="1"/>
</dbReference>
<dbReference type="InterPro" id="IPR000445">
    <property type="entry name" value="HhH_motif"/>
</dbReference>
<evidence type="ECO:0000259" key="15">
    <source>
        <dbReference type="SMART" id="SM00478"/>
    </source>
</evidence>
<keyword evidence="6" id="KW-0004">4Fe-4S</keyword>
<dbReference type="InterPro" id="IPR005760">
    <property type="entry name" value="A/G_AdeGlyc_MutY"/>
</dbReference>
<dbReference type="GO" id="GO:0006284">
    <property type="term" value="P:base-excision repair"/>
    <property type="evidence" value="ECO:0007669"/>
    <property type="project" value="UniProtKB-UniRule"/>
</dbReference>
<keyword evidence="9" id="KW-0378">Hydrolase</keyword>
<dbReference type="SMART" id="SM00478">
    <property type="entry name" value="ENDO3c"/>
    <property type="match status" value="1"/>
</dbReference>
<dbReference type="Proteomes" id="UP000184474">
    <property type="component" value="Unassembled WGS sequence"/>
</dbReference>
<dbReference type="GO" id="GO:0006298">
    <property type="term" value="P:mismatch repair"/>
    <property type="evidence" value="ECO:0007669"/>
    <property type="project" value="TreeGrafter"/>
</dbReference>